<dbReference type="InterPro" id="IPR035019">
    <property type="entry name" value="Spt6_SH2_N"/>
</dbReference>
<dbReference type="SUPFAM" id="SSF55550">
    <property type="entry name" value="SH2 domain"/>
    <property type="match status" value="1"/>
</dbReference>
<evidence type="ECO:0000313" key="5">
    <source>
        <dbReference type="Proteomes" id="UP000681967"/>
    </source>
</evidence>
<comment type="caution">
    <text evidence="3">The sequence shown here is derived from an EMBL/GenBank/DDBJ whole genome shotgun (WGS) entry which is preliminary data.</text>
</comment>
<dbReference type="EMBL" id="CAJOBJ010175704">
    <property type="protein sequence ID" value="CAF4899526.1"/>
    <property type="molecule type" value="Genomic_DNA"/>
</dbReference>
<feature type="domain" description="Spt6 SH2" evidence="2">
    <location>
        <begin position="54"/>
        <end position="198"/>
    </location>
</feature>
<dbReference type="Proteomes" id="UP000681720">
    <property type="component" value="Unassembled WGS sequence"/>
</dbReference>
<feature type="compositionally biased region" description="Low complexity" evidence="1">
    <location>
        <begin position="320"/>
        <end position="329"/>
    </location>
</feature>
<dbReference type="GO" id="GO:0034728">
    <property type="term" value="P:nucleosome organization"/>
    <property type="evidence" value="ECO:0007669"/>
    <property type="project" value="TreeGrafter"/>
</dbReference>
<dbReference type="GO" id="GO:0031491">
    <property type="term" value="F:nucleosome binding"/>
    <property type="evidence" value="ECO:0007669"/>
    <property type="project" value="TreeGrafter"/>
</dbReference>
<protein>
    <recommendedName>
        <fullName evidence="2">Spt6 SH2 domain-containing protein</fullName>
    </recommendedName>
</protein>
<dbReference type="CDD" id="cd09928">
    <property type="entry name" value="SH2_Cterm_SPT6_like"/>
    <property type="match status" value="1"/>
</dbReference>
<dbReference type="CDD" id="cd09918">
    <property type="entry name" value="SH2_Nterm_SPT6_like"/>
    <property type="match status" value="1"/>
</dbReference>
<proteinExistence type="predicted"/>
<feature type="domain" description="Spt6 SH2" evidence="2">
    <location>
        <begin position="237"/>
        <end position="309"/>
    </location>
</feature>
<dbReference type="PANTHER" id="PTHR10145">
    <property type="entry name" value="TRANSCRIPTION ELONGATION FACTOR SPT6"/>
    <property type="match status" value="1"/>
</dbReference>
<feature type="region of interest" description="Disordered" evidence="1">
    <location>
        <begin position="320"/>
        <end position="370"/>
    </location>
</feature>
<sequence length="448" mass="50254">DSPVSNPLDRVKLHQVIYARIVNINIERFSVDLTSKSSDLRDDNERWRPPKDTYYDRTLETDDLNDAEKEKQLKQAVKERSFIKRVIAHPSFMNINYTECERILLTKDLGDAIVRPSSKANDHLTITWKLVDGVLHNIDVIEKSKTNQFSLGKRLLIIDPRTQETEEFEDLDEILARYIKPMANTVSDIVTHKYYRNLSQPLPSATPTGSTTPAQTAATTIPSSTTGPPLASAEAQRILNNLLIEDKRRNPTRIRYYITISREYPTKFLLSYMPVRKPVHEYFTVIPNGIRFRSKMFSTLTETLNWFKIHFNDNAVAPSPMRSSSSSIRVPPPPQPSSTTAMPMSSTPMSMSSTPMVSSGFSQPPPPMPTSGFSMPPPTAAAIAVAASGLPPAPPTGMVTSGFSQPPPALGTMPPVLPPPPQMMMPPANFFAYFQQYQQQQQQQQQMF</sequence>
<feature type="non-terminal residue" evidence="3">
    <location>
        <position position="1"/>
    </location>
</feature>
<dbReference type="InterPro" id="IPR035420">
    <property type="entry name" value="Spt6_SH2"/>
</dbReference>
<feature type="compositionally biased region" description="Low complexity" evidence="1">
    <location>
        <begin position="337"/>
        <end position="359"/>
    </location>
</feature>
<evidence type="ECO:0000313" key="3">
    <source>
        <dbReference type="EMBL" id="CAF4886985.1"/>
    </source>
</evidence>
<evidence type="ECO:0000256" key="1">
    <source>
        <dbReference type="SAM" id="MobiDB-lite"/>
    </source>
</evidence>
<accession>A0A8S3CER6</accession>
<name>A0A8S3CER6_9BILA</name>
<dbReference type="Proteomes" id="UP000681967">
    <property type="component" value="Unassembled WGS sequence"/>
</dbReference>
<dbReference type="GO" id="GO:0140673">
    <property type="term" value="P:transcription elongation-coupled chromatin remodeling"/>
    <property type="evidence" value="ECO:0007669"/>
    <property type="project" value="InterPro"/>
</dbReference>
<gene>
    <name evidence="3" type="ORF">BYL167_LOCUS51594</name>
    <name evidence="4" type="ORF">GIL414_LOCUS51763</name>
</gene>
<feature type="compositionally biased region" description="Low complexity" evidence="1">
    <location>
        <begin position="203"/>
        <end position="229"/>
    </location>
</feature>
<dbReference type="InterPro" id="IPR017072">
    <property type="entry name" value="TF_Spt6"/>
</dbReference>
<dbReference type="Pfam" id="PF14633">
    <property type="entry name" value="SH2_2"/>
    <property type="match status" value="2"/>
</dbReference>
<dbReference type="AlphaFoldDB" id="A0A8S3CER6"/>
<dbReference type="GO" id="GO:0042393">
    <property type="term" value="F:histone binding"/>
    <property type="evidence" value="ECO:0007669"/>
    <property type="project" value="TreeGrafter"/>
</dbReference>
<feature type="region of interest" description="Disordered" evidence="1">
    <location>
        <begin position="201"/>
        <end position="230"/>
    </location>
</feature>
<organism evidence="3 5">
    <name type="scientific">Rotaria magnacalcarata</name>
    <dbReference type="NCBI Taxonomy" id="392030"/>
    <lineage>
        <taxon>Eukaryota</taxon>
        <taxon>Metazoa</taxon>
        <taxon>Spiralia</taxon>
        <taxon>Gnathifera</taxon>
        <taxon>Rotifera</taxon>
        <taxon>Eurotatoria</taxon>
        <taxon>Bdelloidea</taxon>
        <taxon>Philodinida</taxon>
        <taxon>Philodinidae</taxon>
        <taxon>Rotaria</taxon>
    </lineage>
</organism>
<dbReference type="InterPro" id="IPR035018">
    <property type="entry name" value="Spt6_SH2_C"/>
</dbReference>
<dbReference type="InterPro" id="IPR036860">
    <property type="entry name" value="SH2_dom_sf"/>
</dbReference>
<dbReference type="EMBL" id="CAJOBH010163516">
    <property type="protein sequence ID" value="CAF4886985.1"/>
    <property type="molecule type" value="Genomic_DNA"/>
</dbReference>
<dbReference type="Gene3D" id="3.30.505.10">
    <property type="entry name" value="SH2 domain"/>
    <property type="match status" value="2"/>
</dbReference>
<evidence type="ECO:0000313" key="4">
    <source>
        <dbReference type="EMBL" id="CAF4899526.1"/>
    </source>
</evidence>
<evidence type="ECO:0000259" key="2">
    <source>
        <dbReference type="Pfam" id="PF14633"/>
    </source>
</evidence>
<dbReference type="GO" id="GO:0008023">
    <property type="term" value="C:transcription elongation factor complex"/>
    <property type="evidence" value="ECO:0007669"/>
    <property type="project" value="TreeGrafter"/>
</dbReference>
<dbReference type="PANTHER" id="PTHR10145:SF6">
    <property type="entry name" value="TRANSCRIPTION ELONGATION FACTOR SPT6"/>
    <property type="match status" value="1"/>
</dbReference>
<reference evidence="3" key="1">
    <citation type="submission" date="2021-02" db="EMBL/GenBank/DDBJ databases">
        <authorList>
            <person name="Nowell W R."/>
        </authorList>
    </citation>
    <scope>NUCLEOTIDE SEQUENCE</scope>
</reference>